<comment type="catalytic activity">
    <reaction evidence="16 17 19">
        <text>(6S)-NADPHX + ADP = AMP + phosphate + NADPH + H(+)</text>
        <dbReference type="Rhea" id="RHEA:32235"/>
        <dbReference type="ChEBI" id="CHEBI:15378"/>
        <dbReference type="ChEBI" id="CHEBI:43474"/>
        <dbReference type="ChEBI" id="CHEBI:57783"/>
        <dbReference type="ChEBI" id="CHEBI:64076"/>
        <dbReference type="ChEBI" id="CHEBI:456215"/>
        <dbReference type="ChEBI" id="CHEBI:456216"/>
        <dbReference type="EC" id="4.2.1.136"/>
    </reaction>
</comment>
<reference evidence="22 23" key="1">
    <citation type="submission" date="2017-11" db="EMBL/GenBank/DDBJ databases">
        <title>Genome sequence of Pseudomonas arsenicoxydans ACM1.</title>
        <authorList>
            <person name="Nascimento F.X."/>
        </authorList>
    </citation>
    <scope>NUCLEOTIDE SEQUENCE [LARGE SCALE GENOMIC DNA]</scope>
    <source>
        <strain evidence="22 23">ACM1</strain>
    </source>
</reference>
<protein>
    <recommendedName>
        <fullName evidence="19">Bifunctional NAD(P)H-hydrate repair enzyme</fullName>
    </recommendedName>
    <alternativeName>
        <fullName evidence="19">Nicotinamide nucleotide repair protein</fullName>
    </alternativeName>
    <domain>
        <recommendedName>
            <fullName evidence="19">ADP-dependent (S)-NAD(P)H-hydrate dehydratase</fullName>
            <ecNumber evidence="19">4.2.1.136</ecNumber>
        </recommendedName>
        <alternativeName>
            <fullName evidence="19">ADP-dependent NAD(P)HX dehydratase</fullName>
        </alternativeName>
    </domain>
    <domain>
        <recommendedName>
            <fullName evidence="19">NAD(P)H-hydrate epimerase</fullName>
            <ecNumber evidence="19">5.1.99.6</ecNumber>
        </recommendedName>
    </domain>
</protein>
<keyword evidence="13" id="KW-0511">Multifunctional enzyme</keyword>
<comment type="catalytic activity">
    <reaction evidence="2 18 19">
        <text>(6R)-NADPHX = (6S)-NADPHX</text>
        <dbReference type="Rhea" id="RHEA:32227"/>
        <dbReference type="ChEBI" id="CHEBI:64076"/>
        <dbReference type="ChEBI" id="CHEBI:64077"/>
        <dbReference type="EC" id="5.1.99.6"/>
    </reaction>
</comment>
<comment type="similarity">
    <text evidence="4 19">In the C-terminal section; belongs to the NnrD/CARKD family.</text>
</comment>
<dbReference type="Proteomes" id="UP000291121">
    <property type="component" value="Chromosome"/>
</dbReference>
<feature type="binding site" evidence="17">
    <location>
        <begin position="409"/>
        <end position="413"/>
    </location>
    <ligand>
        <name>AMP</name>
        <dbReference type="ChEBI" id="CHEBI:456215"/>
    </ligand>
</feature>
<dbReference type="PANTHER" id="PTHR12592">
    <property type="entry name" value="ATP-DEPENDENT (S)-NAD(P)H-HYDRATE DEHYDRATASE FAMILY MEMBER"/>
    <property type="match status" value="1"/>
</dbReference>
<sequence length="495" mass="51419">MNMLISESVLTSRQTAVLTVRQMADVDRRSVAAGVSSFELMANAGAAVAHEIECRWTPRPVLVLCGQGNNGGDGFVAAHLLAEAGWPVRVAMLGSRFSLKDEARQHAQRWSGEVEALSPSVLEGAELIVDALFGAGLSRPLEGQALETLAAASHGTAPIVAIDTPSGVMGDTGEALGAVSSVLTVTFFRKKPGHLLLPGRDLCGEVIVADIGTPKAVIDSIAPQTFENHPALWLADLPQAKADTDKHSRGHALIFGGYPMTGAARMAARGAARAGAGLTTIAVPEIAFPIYAAALNSIMVRPWVTPEDFGHLLNGSRFSAWLIGPGAGVDKETFGHALAMLATGRPTIIDADAISAFQDEPGALDRAIHGPCVLTPHENEFRRVFDPFGDKLTRTLAAARRCGAVVVLKGSDTVIAAPDGRAIINANAPPTLATAGTGDVLSGIILGLLAQGVSAFDSAAAGVWLHGAAAAEFGPGLMAEDLPELLPAVFRRLYS</sequence>
<evidence type="ECO:0000256" key="10">
    <source>
        <dbReference type="ARBA" id="ARBA00023027"/>
    </source>
</evidence>
<dbReference type="PANTHER" id="PTHR12592:SF0">
    <property type="entry name" value="ATP-DEPENDENT (S)-NAD(P)H-HYDRATE DEHYDRATASE"/>
    <property type="match status" value="1"/>
</dbReference>
<evidence type="ECO:0000256" key="6">
    <source>
        <dbReference type="ARBA" id="ARBA00022741"/>
    </source>
</evidence>
<dbReference type="PROSITE" id="PS51383">
    <property type="entry name" value="YJEF_C_3"/>
    <property type="match status" value="1"/>
</dbReference>
<evidence type="ECO:0000256" key="4">
    <source>
        <dbReference type="ARBA" id="ARBA00009524"/>
    </source>
</evidence>
<evidence type="ECO:0000256" key="1">
    <source>
        <dbReference type="ARBA" id="ARBA00000013"/>
    </source>
</evidence>
<comment type="cofactor">
    <cofactor evidence="17">
        <name>Mg(2+)</name>
        <dbReference type="ChEBI" id="CHEBI:18420"/>
    </cofactor>
</comment>
<dbReference type="Pfam" id="PF03853">
    <property type="entry name" value="YjeF_N"/>
    <property type="match status" value="1"/>
</dbReference>
<keyword evidence="11 18" id="KW-0413">Isomerase</keyword>
<dbReference type="GO" id="GO:0110051">
    <property type="term" value="P:metabolite repair"/>
    <property type="evidence" value="ECO:0007669"/>
    <property type="project" value="TreeGrafter"/>
</dbReference>
<accession>A0A4P6GKM2</accession>
<keyword evidence="8 17" id="KW-0521">NADP</keyword>
<dbReference type="Gene3D" id="3.40.1190.20">
    <property type="match status" value="1"/>
</dbReference>
<evidence type="ECO:0000256" key="7">
    <source>
        <dbReference type="ARBA" id="ARBA00022840"/>
    </source>
</evidence>
<feature type="binding site" evidence="17">
    <location>
        <position position="263"/>
    </location>
    <ligand>
        <name>(6S)-NADPHX</name>
        <dbReference type="ChEBI" id="CHEBI:64076"/>
    </ligand>
</feature>
<feature type="binding site" evidence="17">
    <location>
        <position position="326"/>
    </location>
    <ligand>
        <name>(6S)-NADPHX</name>
        <dbReference type="ChEBI" id="CHEBI:64076"/>
    </ligand>
</feature>
<evidence type="ECO:0000256" key="19">
    <source>
        <dbReference type="PIRNR" id="PIRNR017184"/>
    </source>
</evidence>
<dbReference type="GO" id="GO:0052855">
    <property type="term" value="F:ADP-dependent NAD(P)H-hydrate dehydratase activity"/>
    <property type="evidence" value="ECO:0007669"/>
    <property type="project" value="UniProtKB-UniRule"/>
</dbReference>
<comment type="function">
    <text evidence="14 19">Bifunctional enzyme that catalyzes the epimerization of the S- and R-forms of NAD(P)HX and the dehydration of the S-form of NAD(P)HX at the expense of ADP, which is converted to AMP. This allows the repair of both epimers of NAD(P)HX, a damaged form of NAD(P)H that is a result of enzymatic or heat-dependent hydration.</text>
</comment>
<keyword evidence="9 18" id="KW-0630">Potassium</keyword>
<keyword evidence="6 17" id="KW-0547">Nucleotide-binding</keyword>
<dbReference type="SUPFAM" id="SSF64153">
    <property type="entry name" value="YjeF N-terminal domain-like"/>
    <property type="match status" value="1"/>
</dbReference>
<dbReference type="NCBIfam" id="TIGR00196">
    <property type="entry name" value="yjeF_cterm"/>
    <property type="match status" value="1"/>
</dbReference>
<feature type="binding site" evidence="18">
    <location>
        <position position="70"/>
    </location>
    <ligand>
        <name>K(+)</name>
        <dbReference type="ChEBI" id="CHEBI:29103"/>
    </ligand>
</feature>
<evidence type="ECO:0000256" key="15">
    <source>
        <dbReference type="ARBA" id="ARBA00048238"/>
    </source>
</evidence>
<evidence type="ECO:0000313" key="22">
    <source>
        <dbReference type="EMBL" id="QAY86111.1"/>
    </source>
</evidence>
<dbReference type="EC" id="4.2.1.136" evidence="19"/>
<dbReference type="SUPFAM" id="SSF53613">
    <property type="entry name" value="Ribokinase-like"/>
    <property type="match status" value="1"/>
</dbReference>
<comment type="similarity">
    <text evidence="18">Belongs to the NnrE/AIBP family.</text>
</comment>
<evidence type="ECO:0000313" key="23">
    <source>
        <dbReference type="Proteomes" id="UP000291121"/>
    </source>
</evidence>
<dbReference type="InterPro" id="IPR004443">
    <property type="entry name" value="YjeF_N_dom"/>
</dbReference>
<dbReference type="Pfam" id="PF01256">
    <property type="entry name" value="Carb_kinase"/>
    <property type="match status" value="1"/>
</dbReference>
<comment type="caution">
    <text evidence="18">Lacks conserved residue(s) required for the propagation of feature annotation.</text>
</comment>
<dbReference type="PROSITE" id="PS51385">
    <property type="entry name" value="YJEF_N"/>
    <property type="match status" value="1"/>
</dbReference>
<dbReference type="InterPro" id="IPR036652">
    <property type="entry name" value="YjeF_N_dom_sf"/>
</dbReference>
<dbReference type="GO" id="GO:0046872">
    <property type="term" value="F:metal ion binding"/>
    <property type="evidence" value="ECO:0007669"/>
    <property type="project" value="UniProtKB-UniRule"/>
</dbReference>
<feature type="domain" description="YjeF N-terminal" evidence="21">
    <location>
        <begin position="23"/>
        <end position="219"/>
    </location>
</feature>
<evidence type="ECO:0000256" key="13">
    <source>
        <dbReference type="ARBA" id="ARBA00023268"/>
    </source>
</evidence>
<dbReference type="AlphaFoldDB" id="A0A4P6GKM2"/>
<evidence type="ECO:0000256" key="11">
    <source>
        <dbReference type="ARBA" id="ARBA00023235"/>
    </source>
</evidence>
<evidence type="ECO:0000259" key="20">
    <source>
        <dbReference type="PROSITE" id="PS51383"/>
    </source>
</evidence>
<comment type="cofactor">
    <cofactor evidence="18 19">
        <name>K(+)</name>
        <dbReference type="ChEBI" id="CHEBI:29103"/>
    </cofactor>
    <text evidence="18 19">Binds 1 potassium ion per subunit.</text>
</comment>
<dbReference type="CDD" id="cd01171">
    <property type="entry name" value="YXKO-related"/>
    <property type="match status" value="1"/>
</dbReference>
<dbReference type="InterPro" id="IPR030677">
    <property type="entry name" value="Nnr"/>
</dbReference>
<keyword evidence="10 17" id="KW-0520">NAD</keyword>
<dbReference type="HAMAP" id="MF_01965">
    <property type="entry name" value="NADHX_dehydratase"/>
    <property type="match status" value="1"/>
</dbReference>
<comment type="function">
    <text evidence="18">Catalyzes the epimerization of the S- and R-forms of NAD(P)HX, a damaged form of NAD(P)H that is a result of enzymatic or heat-dependent hydration. This is a prerequisite for the S-specific NAD(P)H-hydrate dehydratase to allow the repair of both epimers of NAD(P)HX.</text>
</comment>
<proteinExistence type="inferred from homology"/>
<feature type="binding site" evidence="17">
    <location>
        <position position="438"/>
    </location>
    <ligand>
        <name>AMP</name>
        <dbReference type="ChEBI" id="CHEBI:456215"/>
    </ligand>
</feature>
<evidence type="ECO:0000256" key="18">
    <source>
        <dbReference type="HAMAP-Rule" id="MF_01966"/>
    </source>
</evidence>
<evidence type="ECO:0000256" key="12">
    <source>
        <dbReference type="ARBA" id="ARBA00023239"/>
    </source>
</evidence>
<gene>
    <name evidence="17" type="primary">nnrD</name>
    <name evidence="18" type="synonym">nnrE</name>
    <name evidence="22" type="ORF">CUN61_19935</name>
</gene>
<dbReference type="GO" id="GO:0005524">
    <property type="term" value="F:ATP binding"/>
    <property type="evidence" value="ECO:0007669"/>
    <property type="project" value="UniProtKB-UniRule"/>
</dbReference>
<dbReference type="PIRSF" id="PIRSF017184">
    <property type="entry name" value="Nnr"/>
    <property type="match status" value="1"/>
</dbReference>
<evidence type="ECO:0000256" key="8">
    <source>
        <dbReference type="ARBA" id="ARBA00022857"/>
    </source>
</evidence>
<comment type="catalytic activity">
    <reaction evidence="1 18 19">
        <text>(6R)-NADHX = (6S)-NADHX</text>
        <dbReference type="Rhea" id="RHEA:32215"/>
        <dbReference type="ChEBI" id="CHEBI:64074"/>
        <dbReference type="ChEBI" id="CHEBI:64075"/>
        <dbReference type="EC" id="5.1.99.6"/>
    </reaction>
</comment>
<evidence type="ECO:0000256" key="14">
    <source>
        <dbReference type="ARBA" id="ARBA00025153"/>
    </source>
</evidence>
<evidence type="ECO:0000256" key="17">
    <source>
        <dbReference type="HAMAP-Rule" id="MF_01965"/>
    </source>
</evidence>
<feature type="binding site" evidence="17">
    <location>
        <position position="377"/>
    </location>
    <ligand>
        <name>(6S)-NADPHX</name>
        <dbReference type="ChEBI" id="CHEBI:64076"/>
    </ligand>
</feature>
<dbReference type="InterPro" id="IPR017953">
    <property type="entry name" value="Carbohydrate_kinase_pred_CS"/>
</dbReference>
<feature type="binding site" evidence="18">
    <location>
        <position position="163"/>
    </location>
    <ligand>
        <name>(6S)-NADPHX</name>
        <dbReference type="ChEBI" id="CHEBI:64076"/>
    </ligand>
</feature>
<feature type="binding site" evidence="18">
    <location>
        <position position="130"/>
    </location>
    <ligand>
        <name>K(+)</name>
        <dbReference type="ChEBI" id="CHEBI:29103"/>
    </ligand>
</feature>
<feature type="binding site" evidence="18">
    <location>
        <position position="166"/>
    </location>
    <ligand>
        <name>K(+)</name>
        <dbReference type="ChEBI" id="CHEBI:29103"/>
    </ligand>
</feature>
<dbReference type="RefSeq" id="WP_208668200.1">
    <property type="nucleotide sequence ID" value="NZ_CP024767.1"/>
</dbReference>
<dbReference type="EMBL" id="CP024767">
    <property type="protein sequence ID" value="QAY86111.1"/>
    <property type="molecule type" value="Genomic_DNA"/>
</dbReference>
<name>A0A4P6GKM2_9PSED</name>
<dbReference type="GO" id="GO:0052856">
    <property type="term" value="F:NAD(P)HX epimerase activity"/>
    <property type="evidence" value="ECO:0007669"/>
    <property type="project" value="UniProtKB-UniRule"/>
</dbReference>
<organism evidence="22 23">
    <name type="scientific">Pseudomonas arsenicoxydans</name>
    <dbReference type="NCBI Taxonomy" id="702115"/>
    <lineage>
        <taxon>Bacteria</taxon>
        <taxon>Pseudomonadati</taxon>
        <taxon>Pseudomonadota</taxon>
        <taxon>Gammaproteobacteria</taxon>
        <taxon>Pseudomonadales</taxon>
        <taxon>Pseudomonadaceae</taxon>
        <taxon>Pseudomonas</taxon>
    </lineage>
</organism>
<dbReference type="NCBIfam" id="TIGR00197">
    <property type="entry name" value="yjeF_nterm"/>
    <property type="match status" value="1"/>
</dbReference>
<feature type="binding site" evidence="18">
    <location>
        <begin position="134"/>
        <end position="140"/>
    </location>
    <ligand>
        <name>(6S)-NADPHX</name>
        <dbReference type="ChEBI" id="CHEBI:64076"/>
    </ligand>
</feature>
<keyword evidence="12 17" id="KW-0456">Lyase</keyword>
<evidence type="ECO:0000256" key="2">
    <source>
        <dbReference type="ARBA" id="ARBA00000909"/>
    </source>
</evidence>
<comment type="similarity">
    <text evidence="17">Belongs to the NnrD/CARKD family.</text>
</comment>
<dbReference type="InterPro" id="IPR029056">
    <property type="entry name" value="Ribokinase-like"/>
</dbReference>
<comment type="similarity">
    <text evidence="3 19">In the N-terminal section; belongs to the NnrE/AIBP family.</text>
</comment>
<dbReference type="HAMAP" id="MF_01966">
    <property type="entry name" value="NADHX_epimerase"/>
    <property type="match status" value="1"/>
</dbReference>
<dbReference type="InterPro" id="IPR000631">
    <property type="entry name" value="CARKD"/>
</dbReference>
<dbReference type="Gene3D" id="3.40.50.10260">
    <property type="entry name" value="YjeF N-terminal domain"/>
    <property type="match status" value="1"/>
</dbReference>
<evidence type="ECO:0000256" key="5">
    <source>
        <dbReference type="ARBA" id="ARBA00022723"/>
    </source>
</evidence>
<keyword evidence="23" id="KW-1185">Reference proteome</keyword>
<evidence type="ECO:0000256" key="16">
    <source>
        <dbReference type="ARBA" id="ARBA00049209"/>
    </source>
</evidence>
<keyword evidence="7 17" id="KW-0067">ATP-binding</keyword>
<feature type="domain" description="YjeF C-terminal" evidence="20">
    <location>
        <begin position="229"/>
        <end position="493"/>
    </location>
</feature>
<evidence type="ECO:0000259" key="21">
    <source>
        <dbReference type="PROSITE" id="PS51385"/>
    </source>
</evidence>
<feature type="binding site" evidence="18">
    <location>
        <begin position="69"/>
        <end position="73"/>
    </location>
    <ligand>
        <name>(6S)-NADPHX</name>
        <dbReference type="ChEBI" id="CHEBI:64076"/>
    </ligand>
</feature>
<dbReference type="GO" id="GO:0046496">
    <property type="term" value="P:nicotinamide nucleotide metabolic process"/>
    <property type="evidence" value="ECO:0007669"/>
    <property type="project" value="UniProtKB-UniRule"/>
</dbReference>
<dbReference type="PROSITE" id="PS01050">
    <property type="entry name" value="YJEF_C_2"/>
    <property type="match status" value="1"/>
</dbReference>
<comment type="function">
    <text evidence="17">Catalyzes the dehydration of the S-form of NAD(P)HX at the expense of ADP, which is converted to AMP. Together with NAD(P)HX epimerase, which catalyzes the epimerization of the S- and R-forms, the enzyme allows the repair of both epimers of NAD(P)HX, a damaged form of NAD(P)H that is a result of enzymatic or heat-dependent hydration.</text>
</comment>
<dbReference type="EC" id="5.1.99.6" evidence="19"/>
<feature type="binding site" evidence="17">
    <location>
        <position position="439"/>
    </location>
    <ligand>
        <name>(6S)-NADPHX</name>
        <dbReference type="ChEBI" id="CHEBI:64076"/>
    </ligand>
</feature>
<keyword evidence="5 18" id="KW-0479">Metal-binding</keyword>
<evidence type="ECO:0000256" key="3">
    <source>
        <dbReference type="ARBA" id="ARBA00006001"/>
    </source>
</evidence>
<comment type="catalytic activity">
    <reaction evidence="15 17 19">
        <text>(6S)-NADHX + ADP = AMP + phosphate + NADH + H(+)</text>
        <dbReference type="Rhea" id="RHEA:32223"/>
        <dbReference type="ChEBI" id="CHEBI:15378"/>
        <dbReference type="ChEBI" id="CHEBI:43474"/>
        <dbReference type="ChEBI" id="CHEBI:57945"/>
        <dbReference type="ChEBI" id="CHEBI:64074"/>
        <dbReference type="ChEBI" id="CHEBI:456215"/>
        <dbReference type="ChEBI" id="CHEBI:456216"/>
        <dbReference type="EC" id="4.2.1.136"/>
    </reaction>
</comment>
<evidence type="ECO:0000256" key="9">
    <source>
        <dbReference type="ARBA" id="ARBA00022958"/>
    </source>
</evidence>
<comment type="subunit">
    <text evidence="17">Homotetramer.</text>
</comment>